<keyword evidence="2" id="KW-1185">Reference proteome</keyword>
<evidence type="ECO:0000313" key="2">
    <source>
        <dbReference type="Proteomes" id="UP000028302"/>
    </source>
</evidence>
<dbReference type="Proteomes" id="UP000028302">
    <property type="component" value="Unassembled WGS sequence"/>
</dbReference>
<comment type="caution">
    <text evidence="1">The sequence shown here is derived from an EMBL/GenBank/DDBJ whole genome shotgun (WGS) entry which is preliminary data.</text>
</comment>
<reference evidence="1 2" key="1">
    <citation type="submission" date="2013-03" db="EMBL/GenBank/DDBJ databases">
        <title>Salinisphaera hydrothermalis C41B8 Genome Sequencing.</title>
        <authorList>
            <person name="Li C."/>
            <person name="Lai Q."/>
            <person name="Shao Z."/>
        </authorList>
    </citation>
    <scope>NUCLEOTIDE SEQUENCE [LARGE SCALE GENOMIC DNA]</scope>
    <source>
        <strain evidence="1 2">C41B8</strain>
    </source>
</reference>
<dbReference type="InterPro" id="IPR010866">
    <property type="entry name" value="A-2_8-polyST"/>
</dbReference>
<dbReference type="eggNOG" id="ENOG50310BX">
    <property type="taxonomic scope" value="Bacteria"/>
</dbReference>
<accession>A0A084IP46</accession>
<dbReference type="EMBL" id="APNK01000004">
    <property type="protein sequence ID" value="KEZ78480.1"/>
    <property type="molecule type" value="Genomic_DNA"/>
</dbReference>
<proteinExistence type="predicted"/>
<dbReference type="STRING" id="1304275.C41B8_04591"/>
<dbReference type="AlphaFoldDB" id="A0A084IP46"/>
<dbReference type="PATRIC" id="fig|1304275.5.peg.941"/>
<protein>
    <submittedName>
        <fullName evidence="1">Uncharacterized protein</fullName>
    </submittedName>
</protein>
<sequence>MTAFLYPRGCRPIQADNLFVVASAYHLILAHLLARDTAVAPGTSALLMKHQPVTSFPELYDAVQADPGVPFQAVYFLDRPGRKYKRRWRALIDKTRAAGMRRVAKGVSPRRLFIFNEDDLNQYAARILRRRQAEIIAVEDGAIAYIDQRMTSSPSERFKSRLLFGPRTKAVEVEGASSNIDRFYARFPARVRPELRRHVVGLPASDLDFFNTMAWPADYVQRVGATLEDLSADVLFMLAHRNNFKGHDGYARVIRQAVAEHAAAGDEVAVSYHPREREADWLDLTALGAKLIPHAVPSELVYLAGRGSIRRVYGDIGTALITAKWILPDTPAVSLMRSLDIHDDKLAGLFESLDIERR</sequence>
<evidence type="ECO:0000313" key="1">
    <source>
        <dbReference type="EMBL" id="KEZ78480.1"/>
    </source>
</evidence>
<dbReference type="OrthoDB" id="5610921at2"/>
<dbReference type="RefSeq" id="WP_037334733.1">
    <property type="nucleotide sequence ID" value="NZ_APNK01000004.1"/>
</dbReference>
<gene>
    <name evidence="1" type="ORF">C41B8_04591</name>
</gene>
<organism evidence="1 2">
    <name type="scientific">Salinisphaera hydrothermalis (strain C41B8)</name>
    <dbReference type="NCBI Taxonomy" id="1304275"/>
    <lineage>
        <taxon>Bacteria</taxon>
        <taxon>Pseudomonadati</taxon>
        <taxon>Pseudomonadota</taxon>
        <taxon>Gammaproteobacteria</taxon>
        <taxon>Salinisphaerales</taxon>
        <taxon>Salinisphaeraceae</taxon>
        <taxon>Salinisphaera</taxon>
    </lineage>
</organism>
<dbReference type="Pfam" id="PF07388">
    <property type="entry name" value="A-2_8-polyST"/>
    <property type="match status" value="1"/>
</dbReference>
<name>A0A084IP46_SALHC</name>